<evidence type="ECO:0000256" key="7">
    <source>
        <dbReference type="SAM" id="MobiDB-lite"/>
    </source>
</evidence>
<dbReference type="EMBL" id="PDEV01000001">
    <property type="protein sequence ID" value="PEN16731.1"/>
    <property type="molecule type" value="Genomic_DNA"/>
</dbReference>
<organism evidence="9 11">
    <name type="scientific">Rothia dentocariosa</name>
    <dbReference type="NCBI Taxonomy" id="2047"/>
    <lineage>
        <taxon>Bacteria</taxon>
        <taxon>Bacillati</taxon>
        <taxon>Actinomycetota</taxon>
        <taxon>Actinomycetes</taxon>
        <taxon>Micrococcales</taxon>
        <taxon>Micrococcaceae</taxon>
        <taxon>Rothia</taxon>
    </lineage>
</organism>
<dbReference type="InterPro" id="IPR045214">
    <property type="entry name" value="Surf1/Surf4"/>
</dbReference>
<gene>
    <name evidence="8" type="ORF">B8W87_05695</name>
    <name evidence="9" type="ORF">CRM92_01440</name>
</gene>
<dbReference type="Proteomes" id="UP000219947">
    <property type="component" value="Unassembled WGS sequence"/>
</dbReference>
<dbReference type="PANTHER" id="PTHR23427:SF2">
    <property type="entry name" value="SURFEIT LOCUS PROTEIN 1"/>
    <property type="match status" value="1"/>
</dbReference>
<name>A0A269YJD9_9MICC</name>
<dbReference type="GO" id="GO:0005886">
    <property type="term" value="C:plasma membrane"/>
    <property type="evidence" value="ECO:0007669"/>
    <property type="project" value="UniProtKB-SubCell"/>
</dbReference>
<comment type="caution">
    <text evidence="9">The sequence shown here is derived from an EMBL/GenBank/DDBJ whole genome shotgun (WGS) entry which is preliminary data.</text>
</comment>
<keyword evidence="3 6" id="KW-0812">Transmembrane</keyword>
<dbReference type="Pfam" id="PF02104">
    <property type="entry name" value="SURF1"/>
    <property type="match status" value="1"/>
</dbReference>
<keyword evidence="4 6" id="KW-1133">Transmembrane helix</keyword>
<evidence type="ECO:0000256" key="3">
    <source>
        <dbReference type="ARBA" id="ARBA00022692"/>
    </source>
</evidence>
<reference evidence="9" key="2">
    <citation type="submission" date="2017-10" db="EMBL/GenBank/DDBJ databases">
        <title>Kefir isolates.</title>
        <authorList>
            <person name="Kim Y."/>
            <person name="Blasche S."/>
        </authorList>
    </citation>
    <scope>NUCLEOTIDE SEQUENCE [LARGE SCALE GENOMIC DNA]</scope>
    <source>
        <strain evidence="9">OG2-2</strain>
    </source>
</reference>
<proteinExistence type="inferred from homology"/>
<dbReference type="AlphaFoldDB" id="A0A269YJD9"/>
<accession>A0A269YJD9</accession>
<comment type="caution">
    <text evidence="6">Lacks conserved residue(s) required for the propagation of feature annotation.</text>
</comment>
<feature type="region of interest" description="Disordered" evidence="7">
    <location>
        <begin position="293"/>
        <end position="322"/>
    </location>
</feature>
<reference evidence="8 10" key="1">
    <citation type="submission" date="2017-04" db="EMBL/GenBank/DDBJ databases">
        <title>Kefir bacterial isolates.</title>
        <authorList>
            <person name="Kim Y."/>
            <person name="Blasche S."/>
            <person name="Patil K.R."/>
        </authorList>
    </citation>
    <scope>NUCLEOTIDE SEQUENCE [LARGE SCALE GENOMIC DNA]</scope>
    <source>
        <strain evidence="8 10">OG2-1</strain>
    </source>
</reference>
<dbReference type="CDD" id="cd06662">
    <property type="entry name" value="SURF1"/>
    <property type="match status" value="1"/>
</dbReference>
<keyword evidence="11" id="KW-1185">Reference proteome</keyword>
<evidence type="ECO:0000256" key="5">
    <source>
        <dbReference type="ARBA" id="ARBA00023136"/>
    </source>
</evidence>
<keyword evidence="6" id="KW-1003">Cell membrane</keyword>
<evidence type="ECO:0000313" key="8">
    <source>
        <dbReference type="EMBL" id="PAK85668.1"/>
    </source>
</evidence>
<dbReference type="EMBL" id="NCWU01000005">
    <property type="protein sequence ID" value="PAK85668.1"/>
    <property type="molecule type" value="Genomic_DNA"/>
</dbReference>
<sequence length="322" mass="36564">MGAYRFLFTGKWIGSFVLCVIFSIICVYLAGWQMSRKEALDWRNSLIVQNYHATPYSFQDHPTIFKDFDSGSQWHPVSLRGQYIADQQLLVRNRPYQGQNGFEVLVPFRADTGEIVIINRGWMSASSSDASRPSTEVPAPPANDVIVVARVHQGENATGKDAPEGQVASINLQEIGERTHLPVAAGAYGLLDSEEPTPAQRPVQKSEPELDNGPNLSYSMQWYAFAVLIYAVYAWSARQKVRNDELDAQVAQELERYYRQFYAEDGSYIGHEDETVVLRKMDMIDDMPSHMKSIVRPRPAKKHSRLTDEEEEDAFLDRLEQP</sequence>
<keyword evidence="5 6" id="KW-0472">Membrane</keyword>
<feature type="compositionally biased region" description="Basic residues" evidence="7">
    <location>
        <begin position="293"/>
        <end position="304"/>
    </location>
</feature>
<comment type="subcellular location">
    <subcellularLocation>
        <location evidence="6">Cell membrane</location>
        <topology evidence="6">Multi-pass membrane protein</topology>
    </subcellularLocation>
    <subcellularLocation>
        <location evidence="1">Membrane</location>
    </subcellularLocation>
</comment>
<evidence type="ECO:0000313" key="11">
    <source>
        <dbReference type="Proteomes" id="UP000219947"/>
    </source>
</evidence>
<comment type="similarity">
    <text evidence="2 6">Belongs to the SURF1 family.</text>
</comment>
<evidence type="ECO:0000313" key="10">
    <source>
        <dbReference type="Proteomes" id="UP000216195"/>
    </source>
</evidence>
<evidence type="ECO:0000256" key="2">
    <source>
        <dbReference type="ARBA" id="ARBA00007165"/>
    </source>
</evidence>
<feature type="transmembrane region" description="Helical" evidence="6">
    <location>
        <begin position="12"/>
        <end position="30"/>
    </location>
</feature>
<evidence type="ECO:0000256" key="1">
    <source>
        <dbReference type="ARBA" id="ARBA00004370"/>
    </source>
</evidence>
<protein>
    <recommendedName>
        <fullName evidence="6">SURF1-like protein</fullName>
    </recommendedName>
</protein>
<dbReference type="PANTHER" id="PTHR23427">
    <property type="entry name" value="SURFEIT LOCUS PROTEIN"/>
    <property type="match status" value="1"/>
</dbReference>
<evidence type="ECO:0000256" key="4">
    <source>
        <dbReference type="ARBA" id="ARBA00022989"/>
    </source>
</evidence>
<evidence type="ECO:0000256" key="6">
    <source>
        <dbReference type="RuleBase" id="RU363076"/>
    </source>
</evidence>
<evidence type="ECO:0000313" key="9">
    <source>
        <dbReference type="EMBL" id="PEN16731.1"/>
    </source>
</evidence>
<feature type="region of interest" description="Disordered" evidence="7">
    <location>
        <begin position="192"/>
        <end position="212"/>
    </location>
</feature>
<dbReference type="Proteomes" id="UP000216195">
    <property type="component" value="Unassembled WGS sequence"/>
</dbReference>
<dbReference type="PROSITE" id="PS50895">
    <property type="entry name" value="SURF1"/>
    <property type="match status" value="1"/>
</dbReference>
<dbReference type="RefSeq" id="WP_048779707.1">
    <property type="nucleotide sequence ID" value="NZ_CAURLQ010000007.1"/>
</dbReference>
<dbReference type="InterPro" id="IPR002994">
    <property type="entry name" value="Surf1/Shy1"/>
</dbReference>